<dbReference type="InterPro" id="IPR011989">
    <property type="entry name" value="ARM-like"/>
</dbReference>
<dbReference type="SUPFAM" id="SSF48371">
    <property type="entry name" value="ARM repeat"/>
    <property type="match status" value="2"/>
</dbReference>
<dbReference type="OrthoDB" id="313595at2759"/>
<evidence type="ECO:0000256" key="1">
    <source>
        <dbReference type="SAM" id="MobiDB-lite"/>
    </source>
</evidence>
<evidence type="ECO:0000259" key="2">
    <source>
        <dbReference type="Pfam" id="PF12348"/>
    </source>
</evidence>
<dbReference type="InParanoid" id="A0A0V0QHX9"/>
<evidence type="ECO:0000313" key="4">
    <source>
        <dbReference type="Proteomes" id="UP000054937"/>
    </source>
</evidence>
<reference evidence="3 4" key="1">
    <citation type="journal article" date="2015" name="Sci. Rep.">
        <title>Genome of the facultative scuticociliatosis pathogen Pseudocohnilembus persalinus provides insight into its virulence through horizontal gene transfer.</title>
        <authorList>
            <person name="Xiong J."/>
            <person name="Wang G."/>
            <person name="Cheng J."/>
            <person name="Tian M."/>
            <person name="Pan X."/>
            <person name="Warren A."/>
            <person name="Jiang C."/>
            <person name="Yuan D."/>
            <person name="Miao W."/>
        </authorList>
    </citation>
    <scope>NUCLEOTIDE SEQUENCE [LARGE SCALE GENOMIC DNA]</scope>
    <source>
        <strain evidence="3">36N120E</strain>
    </source>
</reference>
<feature type="region of interest" description="Disordered" evidence="1">
    <location>
        <begin position="486"/>
        <end position="507"/>
    </location>
</feature>
<feature type="compositionally biased region" description="Low complexity" evidence="1">
    <location>
        <begin position="919"/>
        <end position="929"/>
    </location>
</feature>
<feature type="region of interest" description="Disordered" evidence="1">
    <location>
        <begin position="1234"/>
        <end position="1284"/>
    </location>
</feature>
<feature type="region of interest" description="Disordered" evidence="1">
    <location>
        <begin position="1194"/>
        <end position="1213"/>
    </location>
</feature>
<dbReference type="InterPro" id="IPR016024">
    <property type="entry name" value="ARM-type_fold"/>
</dbReference>
<proteinExistence type="predicted"/>
<dbReference type="EMBL" id="LDAU01000161">
    <property type="protein sequence ID" value="KRX01891.1"/>
    <property type="molecule type" value="Genomic_DNA"/>
</dbReference>
<dbReference type="Proteomes" id="UP000054937">
    <property type="component" value="Unassembled WGS sequence"/>
</dbReference>
<accession>A0A0V0QHX9</accession>
<feature type="compositionally biased region" description="Polar residues" evidence="1">
    <location>
        <begin position="1194"/>
        <end position="1209"/>
    </location>
</feature>
<feature type="compositionally biased region" description="Basic and acidic residues" evidence="1">
    <location>
        <begin position="703"/>
        <end position="713"/>
    </location>
</feature>
<feature type="region of interest" description="Disordered" evidence="1">
    <location>
        <begin position="770"/>
        <end position="819"/>
    </location>
</feature>
<feature type="compositionally biased region" description="Polar residues" evidence="1">
    <location>
        <begin position="1273"/>
        <end position="1284"/>
    </location>
</feature>
<feature type="compositionally biased region" description="Basic and acidic residues" evidence="1">
    <location>
        <begin position="1243"/>
        <end position="1256"/>
    </location>
</feature>
<feature type="compositionally biased region" description="Basic and acidic residues" evidence="1">
    <location>
        <begin position="845"/>
        <end position="855"/>
    </location>
</feature>
<comment type="caution">
    <text evidence="3">The sequence shown here is derived from an EMBL/GenBank/DDBJ whole genome shotgun (WGS) entry which is preliminary data.</text>
</comment>
<protein>
    <submittedName>
        <fullName evidence="3">Armadillo-type fold</fullName>
    </submittedName>
</protein>
<dbReference type="Gene3D" id="1.25.10.10">
    <property type="entry name" value="Leucine-rich Repeat Variant"/>
    <property type="match status" value="3"/>
</dbReference>
<evidence type="ECO:0000313" key="3">
    <source>
        <dbReference type="EMBL" id="KRX01891.1"/>
    </source>
</evidence>
<gene>
    <name evidence="3" type="ORF">PPERSA_05730</name>
</gene>
<feature type="region of interest" description="Disordered" evidence="1">
    <location>
        <begin position="899"/>
        <end position="929"/>
    </location>
</feature>
<feature type="region of interest" description="Disordered" evidence="1">
    <location>
        <begin position="675"/>
        <end position="756"/>
    </location>
</feature>
<feature type="compositionally biased region" description="Polar residues" evidence="1">
    <location>
        <begin position="676"/>
        <end position="685"/>
    </location>
</feature>
<name>A0A0V0QHX9_PSEPJ</name>
<feature type="compositionally biased region" description="Low complexity" evidence="1">
    <location>
        <begin position="714"/>
        <end position="740"/>
    </location>
</feature>
<feature type="compositionally biased region" description="Polar residues" evidence="1">
    <location>
        <begin position="831"/>
        <end position="844"/>
    </location>
</feature>
<feature type="region of interest" description="Disordered" evidence="1">
    <location>
        <begin position="831"/>
        <end position="864"/>
    </location>
</feature>
<feature type="compositionally biased region" description="Acidic residues" evidence="1">
    <location>
        <begin position="686"/>
        <end position="695"/>
    </location>
</feature>
<feature type="compositionally biased region" description="Basic residues" evidence="1">
    <location>
        <begin position="901"/>
        <end position="915"/>
    </location>
</feature>
<dbReference type="OMA" id="TIVRRIC"/>
<sequence length="1448" mass="167888">MVEYDITQLIENLDQEQNLQIICEEIKKIIKSDNQIVKPLLEKLIQKIEPIMYSEQKLEAVQLTQCLMEKYAKEIEKIVHPVLKALVINLGDASAYVRKGSHYGLLSFIQSCHSFEQVSSCLGSLLKKQGFSRILKRLSAENQENLRNYVKKQNNIEEYDLPKNFISMSQDVNQFKAQGNQNQEQGSPAVFYSQGSANKGEIYNSKSKFQNNQQYQQQQTQLQQIHQPGSQFNVSVSSQSTNPFQSLGQNIANFNLTNNFYNSTNTSMYSQNNNNNQSQNQLQNITQNIKSQQSGYNTSYSNFSMSPSTNSYQNFKHPQSSNLLQRNQINSNEIQRQKGISFQQQQQNWQKDNEKHVHLGFLTIEQYYDLNDQNDWKMYKRTQFIDQFLGFLQQKNQNIKEEILNLIISFYHISDYVPYNWEKLLQTVAPLTNDSKTKIQNLSIECMVVVTMKNNREQCKNFLSKAISPNFYEIYIEQLNQEIQRQKDNPKQIQNQIQQKQKHDQLNQHGYNVPYRQGVYDSNMQSTDKSLNSEYYQKMNDSKFSTGNSMQLKSNQNKSYNAGSYLFELSSASSSRSDIRNGQKFNNNLALGPPPNIMSQNIRIQSAQNSLETMYNFDKNEILNSSPLKQNLRDVSTANIVQNQQDQTSIGLIKQNQQNAQNNNQLNVNIINPNLKQFQDGNENTIDPDQEEEQENGYNPSAQEKKSVRKLNDNRYNNSSNMNSINSQQYSQAQQQSTTSPFDISIKPINNNSIQSNKVPVKNNIFEPPINIYNKQNSNNVNEDDKDKLSEQNSNYPYKPPIVKKQLNKNQKQYQQDDVKADDLVIQSKEYQNKNYLQNSNSQSNDEKDSQEEPVHYQMSKPKNMGRFIKQKKMSISNQENSSQVNQDDELSQNINTQLHQTKKYNQKPLIKKRTNQGDSQLSSASKSKSDIVSSLNEYKQQSYQNYGDLQPVQNPEKSFKDMQRDIKINDDWSKQFESMNICRRIVKNHPQIINQTQFSPYLLELIKLIDNLRSNLAKNAMLAIQEISNNCRKYLDPVLEKIFAKLQKKCLDANTFIQEEVKKSIVIISQNQSDAKLIPLILGAANAKSNSQKNMLILSLETIIERFQDQSSFLTSQNYEKIIQLLGNWISDGNPDFKLTQTFTNQIQGSISSIPKNLNSKLNNQNDEKQIQEDEHSDYDFDDEEIQNELQFQKSQSTQKQNISSNKFKPQLKLKKYSSEQNKLEPTNQLQNLLNNQENQEDYERTQIEDRESRYNLKSSNETSRQKEIYGSKSSQPNGKVRLSATTQIKPSFTKSKDPQIFEDLPQLYQQIDDTDWKKRIETATKITDIAKQYSSNILKPKNSQKYMDSWKKLISDNNFKVALHSLQCFQTLIPEISLSEEMNEIKQNIVGKQIKDVIIKGMDDNNKDIKQFTKNLAQSINNLLGDGFILELPLNKRKQVQDFIEN</sequence>
<keyword evidence="4" id="KW-1185">Reference proteome</keyword>
<dbReference type="InterPro" id="IPR024395">
    <property type="entry name" value="CLASP_N_dom"/>
</dbReference>
<feature type="compositionally biased region" description="Low complexity" evidence="1">
    <location>
        <begin position="803"/>
        <end position="814"/>
    </location>
</feature>
<dbReference type="Pfam" id="PF12348">
    <property type="entry name" value="CLASP_N"/>
    <property type="match status" value="1"/>
</dbReference>
<organism evidence="3 4">
    <name type="scientific">Pseudocohnilembus persalinus</name>
    <name type="common">Ciliate</name>
    <dbReference type="NCBI Taxonomy" id="266149"/>
    <lineage>
        <taxon>Eukaryota</taxon>
        <taxon>Sar</taxon>
        <taxon>Alveolata</taxon>
        <taxon>Ciliophora</taxon>
        <taxon>Intramacronucleata</taxon>
        <taxon>Oligohymenophorea</taxon>
        <taxon>Scuticociliatia</taxon>
        <taxon>Philasterida</taxon>
        <taxon>Pseudocohnilembidae</taxon>
        <taxon>Pseudocohnilembus</taxon>
    </lineage>
</organism>
<feature type="domain" description="CLASP N-terminal" evidence="2">
    <location>
        <begin position="969"/>
        <end position="1137"/>
    </location>
</feature>